<evidence type="ECO:0000313" key="5">
    <source>
        <dbReference type="EMBL" id="CAG6461467.1"/>
    </source>
</evidence>
<name>A0A8D8AVS1_CULPI</name>
<comment type="subcellular location">
    <subcellularLocation>
        <location evidence="1">Secreted</location>
    </subcellularLocation>
</comment>
<accession>A0A8D8AVS1</accession>
<sequence>MTSMKGFTLKIAILAIFVFVQCKAYVYLLPNATNPDYPGECYDPESAIRVPIGIAQFNGKCERLDCDADFSLMFSGCGVLAPPEGCTLSLVDYSKQYPDCCPQPVCDISKICNLHYNNGDGPRYPGKR</sequence>
<organism evidence="5">
    <name type="scientific">Culex pipiens</name>
    <name type="common">House mosquito</name>
    <dbReference type="NCBI Taxonomy" id="7175"/>
    <lineage>
        <taxon>Eukaryota</taxon>
        <taxon>Metazoa</taxon>
        <taxon>Ecdysozoa</taxon>
        <taxon>Arthropoda</taxon>
        <taxon>Hexapoda</taxon>
        <taxon>Insecta</taxon>
        <taxon>Pterygota</taxon>
        <taxon>Neoptera</taxon>
        <taxon>Endopterygota</taxon>
        <taxon>Diptera</taxon>
        <taxon>Nematocera</taxon>
        <taxon>Culicoidea</taxon>
        <taxon>Culicidae</taxon>
        <taxon>Culicinae</taxon>
        <taxon>Culicini</taxon>
        <taxon>Culex</taxon>
        <taxon>Culex</taxon>
    </lineage>
</organism>
<dbReference type="InterPro" id="IPR029277">
    <property type="entry name" value="SVWC_dom"/>
</dbReference>
<dbReference type="Pfam" id="PF15430">
    <property type="entry name" value="SVWC"/>
    <property type="match status" value="1"/>
</dbReference>
<evidence type="ECO:0000256" key="1">
    <source>
        <dbReference type="ARBA" id="ARBA00004613"/>
    </source>
</evidence>
<protein>
    <submittedName>
        <fullName evidence="5">(northern house mosquito) hypothetical protein</fullName>
    </submittedName>
</protein>
<dbReference type="SMART" id="SM01318">
    <property type="entry name" value="SVWC"/>
    <property type="match status" value="1"/>
</dbReference>
<dbReference type="EMBL" id="HBUE01042891">
    <property type="protein sequence ID" value="CAG6461467.1"/>
    <property type="molecule type" value="Transcribed_RNA"/>
</dbReference>
<feature type="signal peptide" evidence="3">
    <location>
        <begin position="1"/>
        <end position="24"/>
    </location>
</feature>
<keyword evidence="2" id="KW-0964">Secreted</keyword>
<reference evidence="5" key="1">
    <citation type="submission" date="2021-05" db="EMBL/GenBank/DDBJ databases">
        <authorList>
            <person name="Alioto T."/>
            <person name="Alioto T."/>
            <person name="Gomez Garrido J."/>
        </authorList>
    </citation>
    <scope>NUCLEOTIDE SEQUENCE</scope>
</reference>
<proteinExistence type="predicted"/>
<evidence type="ECO:0000256" key="3">
    <source>
        <dbReference type="SAM" id="SignalP"/>
    </source>
</evidence>
<evidence type="ECO:0000259" key="4">
    <source>
        <dbReference type="SMART" id="SM01318"/>
    </source>
</evidence>
<keyword evidence="3" id="KW-0732">Signal</keyword>
<dbReference type="GO" id="GO:0005576">
    <property type="term" value="C:extracellular region"/>
    <property type="evidence" value="ECO:0007669"/>
    <property type="project" value="UniProtKB-SubCell"/>
</dbReference>
<dbReference type="InterPro" id="IPR053308">
    <property type="entry name" value="Vago-like"/>
</dbReference>
<feature type="chain" id="PRO_5034146969" evidence="3">
    <location>
        <begin position="25"/>
        <end position="128"/>
    </location>
</feature>
<dbReference type="PANTHER" id="PTHR39957:SF2">
    <property type="entry name" value="GEO11553P1"/>
    <property type="match status" value="1"/>
</dbReference>
<dbReference type="PANTHER" id="PTHR39957">
    <property type="entry name" value="AT09846P1-RELATED"/>
    <property type="match status" value="1"/>
</dbReference>
<feature type="domain" description="Single" evidence="4">
    <location>
        <begin position="41"/>
        <end position="106"/>
    </location>
</feature>
<dbReference type="AlphaFoldDB" id="A0A8D8AVS1"/>
<evidence type="ECO:0000256" key="2">
    <source>
        <dbReference type="ARBA" id="ARBA00022525"/>
    </source>
</evidence>